<evidence type="ECO:0000256" key="5">
    <source>
        <dbReference type="ARBA" id="ARBA00022989"/>
    </source>
</evidence>
<reference evidence="9 10" key="1">
    <citation type="submission" date="2023-08" db="EMBL/GenBank/DDBJ databases">
        <title>Bioegradation of LLDPE and BLDPE plastic by marine bacteria from coast plastic debris.</title>
        <authorList>
            <person name="Rong Z."/>
        </authorList>
    </citation>
    <scope>NUCLEOTIDE SEQUENCE [LARGE SCALE GENOMIC DNA]</scope>
    <source>
        <strain evidence="9 10">Z-2</strain>
    </source>
</reference>
<keyword evidence="5 7" id="KW-1133">Transmembrane helix</keyword>
<comment type="subcellular location">
    <subcellularLocation>
        <location evidence="1">Cell membrane</location>
        <topology evidence="1">Multi-pass membrane protein</topology>
    </subcellularLocation>
</comment>
<evidence type="ECO:0000256" key="6">
    <source>
        <dbReference type="ARBA" id="ARBA00023136"/>
    </source>
</evidence>
<dbReference type="InterPro" id="IPR000731">
    <property type="entry name" value="SSD"/>
</dbReference>
<keyword evidence="10" id="KW-1185">Reference proteome</keyword>
<evidence type="ECO:0000256" key="3">
    <source>
        <dbReference type="ARBA" id="ARBA00022475"/>
    </source>
</evidence>
<dbReference type="Gene3D" id="1.20.1640.10">
    <property type="entry name" value="Multidrug efflux transporter AcrB transmembrane domain"/>
    <property type="match status" value="1"/>
</dbReference>
<keyword evidence="6 7" id="KW-0472">Membrane</keyword>
<dbReference type="SUPFAM" id="SSF82866">
    <property type="entry name" value="Multidrug efflux transporter AcrB transmembrane domain"/>
    <property type="match status" value="1"/>
</dbReference>
<dbReference type="InterPro" id="IPR050545">
    <property type="entry name" value="Mycobact_MmpL"/>
</dbReference>
<evidence type="ECO:0000256" key="7">
    <source>
        <dbReference type="SAM" id="Phobius"/>
    </source>
</evidence>
<feature type="domain" description="SSD" evidence="8">
    <location>
        <begin position="50"/>
        <end position="184"/>
    </location>
</feature>
<evidence type="ECO:0000256" key="4">
    <source>
        <dbReference type="ARBA" id="ARBA00022692"/>
    </source>
</evidence>
<proteinExistence type="inferred from homology"/>
<evidence type="ECO:0000259" key="8">
    <source>
        <dbReference type="PROSITE" id="PS50156"/>
    </source>
</evidence>
<feature type="transmembrane region" description="Helical" evidence="7">
    <location>
        <begin position="49"/>
        <end position="67"/>
    </location>
</feature>
<evidence type="ECO:0000256" key="1">
    <source>
        <dbReference type="ARBA" id="ARBA00004651"/>
    </source>
</evidence>
<sequence length="196" mass="20067">MISRSDGAPLSQSDQQQAQQLAADFGDGSVPGVSSATIGPQSLSKDGKLAVIAVLPLLLIGIVYTAARGLTATAAGLFDFQVSSSLDAILVVVLFGVGTDYIVFLLFRYREELRAGREPRDAIGRSTTIVGEVVASSALTVVGAFAVLSLAKLGSLWTMAPGLVVSVLLMLVTALTAVPAIFAILGPEPVLAVGPS</sequence>
<evidence type="ECO:0000313" key="10">
    <source>
        <dbReference type="Proteomes" id="UP001265083"/>
    </source>
</evidence>
<comment type="caution">
    <text evidence="9">The sequence shown here is derived from an EMBL/GenBank/DDBJ whole genome shotgun (WGS) entry which is preliminary data.</text>
</comment>
<dbReference type="PANTHER" id="PTHR33406:SF6">
    <property type="entry name" value="MEMBRANE PROTEIN YDGH-RELATED"/>
    <property type="match status" value="1"/>
</dbReference>
<dbReference type="InterPro" id="IPR004869">
    <property type="entry name" value="MMPL_dom"/>
</dbReference>
<protein>
    <submittedName>
        <fullName evidence="9">MMPL family transporter</fullName>
    </submittedName>
</protein>
<feature type="transmembrane region" description="Helical" evidence="7">
    <location>
        <begin position="163"/>
        <end position="185"/>
    </location>
</feature>
<dbReference type="Pfam" id="PF03176">
    <property type="entry name" value="MMPL"/>
    <property type="match status" value="1"/>
</dbReference>
<dbReference type="RefSeq" id="WP_310950414.1">
    <property type="nucleotide sequence ID" value="NZ_JAVLUS010000007.1"/>
</dbReference>
<name>A0ABU2GS06_9ACTN</name>
<evidence type="ECO:0000256" key="2">
    <source>
        <dbReference type="ARBA" id="ARBA00010157"/>
    </source>
</evidence>
<organism evidence="9 10">
    <name type="scientific">Gordonia westfalica</name>
    <dbReference type="NCBI Taxonomy" id="158898"/>
    <lineage>
        <taxon>Bacteria</taxon>
        <taxon>Bacillati</taxon>
        <taxon>Actinomycetota</taxon>
        <taxon>Actinomycetes</taxon>
        <taxon>Mycobacteriales</taxon>
        <taxon>Gordoniaceae</taxon>
        <taxon>Gordonia</taxon>
    </lineage>
</organism>
<dbReference type="EMBL" id="JAVLUS010000007">
    <property type="protein sequence ID" value="MDS1114230.1"/>
    <property type="molecule type" value="Genomic_DNA"/>
</dbReference>
<evidence type="ECO:0000313" key="9">
    <source>
        <dbReference type="EMBL" id="MDS1114230.1"/>
    </source>
</evidence>
<keyword evidence="3" id="KW-1003">Cell membrane</keyword>
<gene>
    <name evidence="9" type="ORF">RD149_10640</name>
</gene>
<dbReference type="PROSITE" id="PS50156">
    <property type="entry name" value="SSD"/>
    <property type="match status" value="1"/>
</dbReference>
<accession>A0ABU2GS06</accession>
<dbReference type="Proteomes" id="UP001265083">
    <property type="component" value="Unassembled WGS sequence"/>
</dbReference>
<feature type="transmembrane region" description="Helical" evidence="7">
    <location>
        <begin position="128"/>
        <end position="151"/>
    </location>
</feature>
<dbReference type="PANTHER" id="PTHR33406">
    <property type="entry name" value="MEMBRANE PROTEIN MJ1562-RELATED"/>
    <property type="match status" value="1"/>
</dbReference>
<feature type="transmembrane region" description="Helical" evidence="7">
    <location>
        <begin position="87"/>
        <end position="107"/>
    </location>
</feature>
<comment type="similarity">
    <text evidence="2">Belongs to the resistance-nodulation-cell division (RND) (TC 2.A.6) family. MmpL subfamily.</text>
</comment>
<keyword evidence="4 7" id="KW-0812">Transmembrane</keyword>